<keyword evidence="7" id="KW-1278">Translocase</keyword>
<gene>
    <name evidence="10" type="ORF">DFR87_09375</name>
</gene>
<name>A0A2U9IV29_9CREN</name>
<keyword evidence="2" id="KW-0813">Transport</keyword>
<evidence type="ECO:0000256" key="6">
    <source>
        <dbReference type="ARBA" id="ARBA00022840"/>
    </source>
</evidence>
<keyword evidence="6" id="KW-0067">ATP-binding</keyword>
<dbReference type="InterPro" id="IPR003593">
    <property type="entry name" value="AAA+_ATPase"/>
</dbReference>
<reference evidence="10" key="1">
    <citation type="submission" date="2018-05" db="EMBL/GenBank/DDBJ databases">
        <title>Complete Genome Sequences of Extremely Thermoacidophilic, Metal-Mobilizing Type-Strain Members of the Archaeal Family Sulfolobaceae: Acidianus brierleyi DSM-1651T, Acidianus sulfidivorans DSM-18786T, Metallosphaera hakonensis DSM-7519T, and Metallosphaera prunae DSM-10039T.</title>
        <authorList>
            <person name="Counts J.A."/>
            <person name="Kelly R.M."/>
        </authorList>
    </citation>
    <scope>NUCLEOTIDE SEQUENCE [LARGE SCALE GENOMIC DNA]</scope>
    <source>
        <strain evidence="10">HO1-1</strain>
    </source>
</reference>
<evidence type="ECO:0000256" key="8">
    <source>
        <dbReference type="ARBA" id="ARBA00023136"/>
    </source>
</evidence>
<dbReference type="PANTHER" id="PTHR43297">
    <property type="entry name" value="OLIGOPEPTIDE TRANSPORT ATP-BINDING PROTEIN APPD"/>
    <property type="match status" value="1"/>
</dbReference>
<dbReference type="GO" id="GO:0005524">
    <property type="term" value="F:ATP binding"/>
    <property type="evidence" value="ECO:0007669"/>
    <property type="project" value="UniProtKB-KW"/>
</dbReference>
<dbReference type="EMBL" id="CP029287">
    <property type="protein sequence ID" value="AWR99864.1"/>
    <property type="molecule type" value="Genomic_DNA"/>
</dbReference>
<evidence type="ECO:0000256" key="3">
    <source>
        <dbReference type="ARBA" id="ARBA00022475"/>
    </source>
</evidence>
<feature type="domain" description="ABC transporter" evidence="9">
    <location>
        <begin position="57"/>
        <end position="305"/>
    </location>
</feature>
<dbReference type="InterPro" id="IPR027417">
    <property type="entry name" value="P-loop_NTPase"/>
</dbReference>
<dbReference type="SMART" id="SM00382">
    <property type="entry name" value="AAA"/>
    <property type="match status" value="1"/>
</dbReference>
<dbReference type="Pfam" id="PF00005">
    <property type="entry name" value="ABC_tran"/>
    <property type="match status" value="1"/>
</dbReference>
<dbReference type="InterPro" id="IPR013563">
    <property type="entry name" value="Oligopep_ABC_C"/>
</dbReference>
<dbReference type="KEGG" id="mhk:DFR87_09375"/>
<dbReference type="InterPro" id="IPR003439">
    <property type="entry name" value="ABC_transporter-like_ATP-bd"/>
</dbReference>
<dbReference type="CDD" id="cd03257">
    <property type="entry name" value="ABC_NikE_OppD_transporters"/>
    <property type="match status" value="1"/>
</dbReference>
<evidence type="ECO:0000313" key="11">
    <source>
        <dbReference type="Proteomes" id="UP000247586"/>
    </source>
</evidence>
<keyword evidence="11" id="KW-1185">Reference proteome</keyword>
<dbReference type="Gene3D" id="3.40.50.300">
    <property type="entry name" value="P-loop containing nucleotide triphosphate hydrolases"/>
    <property type="match status" value="1"/>
</dbReference>
<dbReference type="Pfam" id="PF08352">
    <property type="entry name" value="oligo_HPY"/>
    <property type="match status" value="1"/>
</dbReference>
<dbReference type="GO" id="GO:0005886">
    <property type="term" value="C:plasma membrane"/>
    <property type="evidence" value="ECO:0007669"/>
    <property type="project" value="UniProtKB-SubCell"/>
</dbReference>
<dbReference type="GO" id="GO:0016887">
    <property type="term" value="F:ATP hydrolysis activity"/>
    <property type="evidence" value="ECO:0007669"/>
    <property type="project" value="InterPro"/>
</dbReference>
<dbReference type="SUPFAM" id="SSF52540">
    <property type="entry name" value="P-loop containing nucleoside triphosphate hydrolases"/>
    <property type="match status" value="1"/>
</dbReference>
<dbReference type="STRING" id="1293036.GCA_001315825_02923"/>
<dbReference type="PROSITE" id="PS00211">
    <property type="entry name" value="ABC_TRANSPORTER_1"/>
    <property type="match status" value="1"/>
</dbReference>
<protein>
    <recommendedName>
        <fullName evidence="9">ABC transporter domain-containing protein</fullName>
    </recommendedName>
</protein>
<keyword evidence="5" id="KW-0547">Nucleotide-binding</keyword>
<comment type="subcellular location">
    <subcellularLocation>
        <location evidence="1">Cell membrane</location>
        <topology evidence="1">Peripheral membrane protein</topology>
    </subcellularLocation>
</comment>
<dbReference type="PROSITE" id="PS50893">
    <property type="entry name" value="ABC_TRANSPORTER_2"/>
    <property type="match status" value="1"/>
</dbReference>
<sequence length="368" mass="40304">MGEHALLRRTVGGNCQWGMVVGRTPGVGNIGGGICFLAPIPEARRGTGTGGEVMALLEVENLSVSYLTDGSYVDAVRDVSFTVEKGDSLAIVGESGSGKTTLAMTLMGLLPVTARVTSGRVTFDGTDLLKLKEEELRRVRWRKMGMVFQASQNALDPVRKVGQQLVELYRYHTKSTKEEARGEVLRALESVNLDRSVANLYPHELSGGMKQRVVIAAAILLDPKLLIADEPTTALDVVTQAEILLLLKRVVRERELTLIFITHDLNLVSVLCKRIMVMYGGTDMEQGTLEDVVASPSHPYTAHLLGTLEGLEEGKLVLGTHREVIKGGCPFYSRCPEAVDYCRVRFPDRREIGPRSVRCLLRGGETRS</sequence>
<evidence type="ECO:0000256" key="7">
    <source>
        <dbReference type="ARBA" id="ARBA00022967"/>
    </source>
</evidence>
<keyword evidence="3" id="KW-1003">Cell membrane</keyword>
<evidence type="ECO:0000313" key="10">
    <source>
        <dbReference type="EMBL" id="AWR99864.1"/>
    </source>
</evidence>
<dbReference type="FunFam" id="3.40.50.300:FF:000016">
    <property type="entry name" value="Oligopeptide ABC transporter ATP-binding component"/>
    <property type="match status" value="1"/>
</dbReference>
<keyword evidence="4" id="KW-0997">Cell inner membrane</keyword>
<keyword evidence="8" id="KW-0472">Membrane</keyword>
<dbReference type="PANTHER" id="PTHR43297:SF14">
    <property type="entry name" value="ATPASE AAA-TYPE CORE DOMAIN-CONTAINING PROTEIN"/>
    <property type="match status" value="1"/>
</dbReference>
<evidence type="ECO:0000259" key="9">
    <source>
        <dbReference type="PROSITE" id="PS50893"/>
    </source>
</evidence>
<dbReference type="InterPro" id="IPR017871">
    <property type="entry name" value="ABC_transporter-like_CS"/>
</dbReference>
<evidence type="ECO:0000256" key="4">
    <source>
        <dbReference type="ARBA" id="ARBA00022519"/>
    </source>
</evidence>
<accession>A0A2U9IV29</accession>
<dbReference type="GO" id="GO:0015833">
    <property type="term" value="P:peptide transport"/>
    <property type="evidence" value="ECO:0007669"/>
    <property type="project" value="InterPro"/>
</dbReference>
<dbReference type="Proteomes" id="UP000247586">
    <property type="component" value="Chromosome"/>
</dbReference>
<dbReference type="AlphaFoldDB" id="A0A2U9IV29"/>
<proteinExistence type="predicted"/>
<organism evidence="10 11">
    <name type="scientific">Metallosphaera hakonensis JCM 8857 = DSM 7519</name>
    <dbReference type="NCBI Taxonomy" id="1293036"/>
    <lineage>
        <taxon>Archaea</taxon>
        <taxon>Thermoproteota</taxon>
        <taxon>Thermoprotei</taxon>
        <taxon>Sulfolobales</taxon>
        <taxon>Sulfolobaceae</taxon>
        <taxon>Metallosphaera</taxon>
    </lineage>
</organism>
<dbReference type="InterPro" id="IPR050388">
    <property type="entry name" value="ABC_Ni/Peptide_Import"/>
</dbReference>
<evidence type="ECO:0000256" key="5">
    <source>
        <dbReference type="ARBA" id="ARBA00022741"/>
    </source>
</evidence>
<evidence type="ECO:0000256" key="2">
    <source>
        <dbReference type="ARBA" id="ARBA00022448"/>
    </source>
</evidence>
<evidence type="ECO:0000256" key="1">
    <source>
        <dbReference type="ARBA" id="ARBA00004202"/>
    </source>
</evidence>